<keyword evidence="3" id="KW-0479">Metal-binding</keyword>
<organism evidence="8 9">
    <name type="scientific">Pelovirga terrestris</name>
    <dbReference type="NCBI Taxonomy" id="2771352"/>
    <lineage>
        <taxon>Bacteria</taxon>
        <taxon>Pseudomonadati</taxon>
        <taxon>Thermodesulfobacteriota</taxon>
        <taxon>Desulfuromonadia</taxon>
        <taxon>Geobacterales</taxon>
        <taxon>Geobacteraceae</taxon>
        <taxon>Pelovirga</taxon>
    </lineage>
</organism>
<proteinExistence type="predicted"/>
<accession>A0A8J6UKR9</accession>
<keyword evidence="5" id="KW-0460">Magnesium</keyword>
<dbReference type="Gene3D" id="3.90.79.10">
    <property type="entry name" value="Nucleoside Triphosphate Pyrophosphohydrolase"/>
    <property type="match status" value="1"/>
</dbReference>
<keyword evidence="4" id="KW-0378">Hydrolase</keyword>
<sequence>MIDLQQIRTGLTQHQPQLLTQQDFRRAAVAMLLREQAGETQVLFIRRAEHELDPWSGDLAFPGGGVDPTDPGPQAAAERETLEEIGLELAPYQYLGRSDDLAGAYLSIHIACFVYQLDNEPAFRLNGEVVDLFWVPFRTLLDPARNRLHQFHYRGAGRRHPVIELPEWSNRPLWGITYRLLQNFLGRYNLSFRYPEHF</sequence>
<dbReference type="Pfam" id="PF00293">
    <property type="entry name" value="NUDIX"/>
    <property type="match status" value="1"/>
</dbReference>
<comment type="cofactor">
    <cofactor evidence="2">
        <name>Mg(2+)</name>
        <dbReference type="ChEBI" id="CHEBI:18420"/>
    </cofactor>
</comment>
<gene>
    <name evidence="8" type="ORF">ICT70_04155</name>
</gene>
<dbReference type="AlphaFoldDB" id="A0A8J6UKR9"/>
<dbReference type="PROSITE" id="PS51462">
    <property type="entry name" value="NUDIX"/>
    <property type="match status" value="1"/>
</dbReference>
<dbReference type="RefSeq" id="WP_191154122.1">
    <property type="nucleotide sequence ID" value="NZ_JACWUN010000003.1"/>
</dbReference>
<dbReference type="InterPro" id="IPR000086">
    <property type="entry name" value="NUDIX_hydrolase_dom"/>
</dbReference>
<reference evidence="8" key="1">
    <citation type="submission" date="2020-09" db="EMBL/GenBank/DDBJ databases">
        <title>Pelobacter alkaliphilus sp. nov., a novel anaerobic arsenate-reducing bacterium from terrestrial mud volcano.</title>
        <authorList>
            <person name="Khomyakova M.A."/>
            <person name="Merkel A.Y."/>
            <person name="Slobodkin A.I."/>
        </authorList>
    </citation>
    <scope>NUCLEOTIDE SEQUENCE</scope>
    <source>
        <strain evidence="8">M08fum</strain>
    </source>
</reference>
<dbReference type="PANTHER" id="PTHR12992">
    <property type="entry name" value="NUDIX HYDROLASE"/>
    <property type="match status" value="1"/>
</dbReference>
<dbReference type="PANTHER" id="PTHR12992:SF11">
    <property type="entry name" value="MITOCHONDRIAL COENZYME A DIPHOSPHATASE NUDT8"/>
    <property type="match status" value="1"/>
</dbReference>
<evidence type="ECO:0000259" key="7">
    <source>
        <dbReference type="PROSITE" id="PS51462"/>
    </source>
</evidence>
<keyword evidence="6" id="KW-0464">Manganese</keyword>
<evidence type="ECO:0000256" key="6">
    <source>
        <dbReference type="ARBA" id="ARBA00023211"/>
    </source>
</evidence>
<dbReference type="GO" id="GO:0010945">
    <property type="term" value="F:coenzyme A diphosphatase activity"/>
    <property type="evidence" value="ECO:0007669"/>
    <property type="project" value="InterPro"/>
</dbReference>
<comment type="caution">
    <text evidence="8">The sequence shown here is derived from an EMBL/GenBank/DDBJ whole genome shotgun (WGS) entry which is preliminary data.</text>
</comment>
<dbReference type="InterPro" id="IPR045121">
    <property type="entry name" value="CoAse"/>
</dbReference>
<dbReference type="CDD" id="cd03426">
    <property type="entry name" value="NUDIX_CoAse_Nudt7"/>
    <property type="match status" value="1"/>
</dbReference>
<evidence type="ECO:0000256" key="2">
    <source>
        <dbReference type="ARBA" id="ARBA00001946"/>
    </source>
</evidence>
<evidence type="ECO:0000313" key="9">
    <source>
        <dbReference type="Proteomes" id="UP000632828"/>
    </source>
</evidence>
<evidence type="ECO:0000256" key="5">
    <source>
        <dbReference type="ARBA" id="ARBA00022842"/>
    </source>
</evidence>
<dbReference type="GO" id="GO:0046872">
    <property type="term" value="F:metal ion binding"/>
    <property type="evidence" value="ECO:0007669"/>
    <property type="project" value="UniProtKB-KW"/>
</dbReference>
<evidence type="ECO:0000256" key="1">
    <source>
        <dbReference type="ARBA" id="ARBA00001936"/>
    </source>
</evidence>
<evidence type="ECO:0000313" key="8">
    <source>
        <dbReference type="EMBL" id="MBD1399857.1"/>
    </source>
</evidence>
<feature type="domain" description="Nudix hydrolase" evidence="7">
    <location>
        <begin position="23"/>
        <end position="157"/>
    </location>
</feature>
<dbReference type="Proteomes" id="UP000632828">
    <property type="component" value="Unassembled WGS sequence"/>
</dbReference>
<comment type="cofactor">
    <cofactor evidence="1">
        <name>Mn(2+)</name>
        <dbReference type="ChEBI" id="CHEBI:29035"/>
    </cofactor>
</comment>
<name>A0A8J6UKR9_9BACT</name>
<dbReference type="EMBL" id="JACWUN010000003">
    <property type="protein sequence ID" value="MBD1399857.1"/>
    <property type="molecule type" value="Genomic_DNA"/>
</dbReference>
<dbReference type="InterPro" id="IPR015797">
    <property type="entry name" value="NUDIX_hydrolase-like_dom_sf"/>
</dbReference>
<keyword evidence="9" id="KW-1185">Reference proteome</keyword>
<evidence type="ECO:0000256" key="3">
    <source>
        <dbReference type="ARBA" id="ARBA00022723"/>
    </source>
</evidence>
<protein>
    <submittedName>
        <fullName evidence="8">CoA pyrophosphatase</fullName>
    </submittedName>
</protein>
<evidence type="ECO:0000256" key="4">
    <source>
        <dbReference type="ARBA" id="ARBA00022801"/>
    </source>
</evidence>
<dbReference type="SUPFAM" id="SSF55811">
    <property type="entry name" value="Nudix"/>
    <property type="match status" value="1"/>
</dbReference>